<feature type="compositionally biased region" description="Basic residues" evidence="1">
    <location>
        <begin position="134"/>
        <end position="146"/>
    </location>
</feature>
<feature type="region of interest" description="Disordered" evidence="1">
    <location>
        <begin position="461"/>
        <end position="486"/>
    </location>
</feature>
<protein>
    <submittedName>
        <fullName evidence="2">Bud site selection protein</fullName>
    </submittedName>
</protein>
<dbReference type="SUPFAM" id="SSF81995">
    <property type="entry name" value="beta-sandwich domain of Sec23/24"/>
    <property type="match status" value="1"/>
</dbReference>
<gene>
    <name evidence="2" type="ORF">M0813_16131</name>
</gene>
<feature type="region of interest" description="Disordered" evidence="1">
    <location>
        <begin position="627"/>
        <end position="650"/>
    </location>
</feature>
<feature type="compositionally biased region" description="Basic and acidic residues" evidence="1">
    <location>
        <begin position="320"/>
        <end position="347"/>
    </location>
</feature>
<accession>A0ABQ8Z0F4</accession>
<sequence>MDVLTGIYEAVETNTFQTLKYRTRQLKTHCKTFHLADLCYIIKEFKKGSESQDFGYYHYVYGLEFFQRFGSIKKYAKDLLDRQRKEAIKKKTKKNGTYRIKSFIYSTYNPFSQVDVQFKVNIKSPKTEIEETKKVKKQKQKQKQKQKGKENEKECKIEIEIEREYYDTSGNKMERLTIDEDLFWCELRVSSFIRTFCMKNPPNDYVPIRALHSKDPIRDNNSSIINDLTQLIEKKRILKISGVYPRLLPSIVHNRFIRSVERWFLQNCRFRQAIAYWKKLAKEIDPCFVAPLARVKRKQKKIKESVKLLKSTIKKYQKEEEIEKRKRKYQKEISKKTEQPQKLKKQEQQPQQQGQQQKQPQPQQQPQQQKQQQQQQQQGQEEEDHYFQDHLMAPAQIELIKSLIHLNPKKALSKALHLSEVIPFIPEFGILLSRCYIKCNMMKEAIQKLATLPIPSEQFYVKHKKHKKKKKKKKSKIPKPNKYTKPKNMRWELSQNERIQKIIESSKNDQSFNTLLNIDTKAPIFNKIYYYLIRIYSKIGEEKFHTMVCFEKKSFYISPSRDICKNDLLHLDGATTKTEFSDTMFDSKINSLSNLDFTGSDPNSFKFNHQLISTSYSSSSSTLTLSSNSNSSSSSSSSPSNSQSELSPNQTSICRKKSIKAIFSFKLSNSFILPNKKRQLKKQLEKKRKRKEKEKAKKQMISKFQQIIDNLDSVSEEKDTATSCRDIGFWEPEDNELGWFFRKKGTELEAMKKLYWHRKYNFHEDEKKYKKNYKKIKLKKCQNISNFGYLADTEENNSYKFNSKKNPNDGNRFGNNNENYQVDNENDNNQNKNMTSYTDKNKTKNMGTETNTTVGNNKDTNKGKGQKYYKQEENNTEQSTNNDNYKSQNQKFGKKEKRVSILKTNSFNQPISGQKIIYHNWFKKIIKIIESDQKIFSQLLNPDQKNSMYPRKKISRTQLDWCRYGDLCRKLHQNQKTIRCYVYSINEKKNFLNPISLQTHLKLLTLFNKKKKFKKSIKLLEKFFLLWFKTNKTIHQQIMVMNKIKFSIFRIISGIGISKFLNYLENSNEDFVIKIFKYVELAKLYKINGYDK</sequence>
<feature type="region of interest" description="Disordered" evidence="1">
    <location>
        <begin position="678"/>
        <end position="699"/>
    </location>
</feature>
<dbReference type="Gene3D" id="1.25.40.10">
    <property type="entry name" value="Tetratricopeptide repeat domain"/>
    <property type="match status" value="1"/>
</dbReference>
<dbReference type="Proteomes" id="UP001150062">
    <property type="component" value="Unassembled WGS sequence"/>
</dbReference>
<evidence type="ECO:0000256" key="1">
    <source>
        <dbReference type="SAM" id="MobiDB-lite"/>
    </source>
</evidence>
<dbReference type="PANTHER" id="PTHR31975">
    <property type="entry name" value="BUD SITE SELECTION PROTEIN 7-RELATED"/>
    <property type="match status" value="1"/>
</dbReference>
<dbReference type="PANTHER" id="PTHR31975:SF1">
    <property type="entry name" value="BUD SITE SELECTION PROTEIN 7-RELATED"/>
    <property type="match status" value="1"/>
</dbReference>
<dbReference type="InterPro" id="IPR011990">
    <property type="entry name" value="TPR-like_helical_dom_sf"/>
</dbReference>
<dbReference type="EMBL" id="JAOAOG010000079">
    <property type="protein sequence ID" value="KAJ6250367.1"/>
    <property type="molecule type" value="Genomic_DNA"/>
</dbReference>
<proteinExistence type="predicted"/>
<feature type="compositionally biased region" description="Polar residues" evidence="1">
    <location>
        <begin position="834"/>
        <end position="858"/>
    </location>
</feature>
<feature type="region of interest" description="Disordered" evidence="1">
    <location>
        <begin position="798"/>
        <end position="897"/>
    </location>
</feature>
<dbReference type="Pfam" id="PF09295">
    <property type="entry name" value="ChAPs"/>
    <property type="match status" value="1"/>
</dbReference>
<organism evidence="2 3">
    <name type="scientific">Anaeramoeba flamelloides</name>
    <dbReference type="NCBI Taxonomy" id="1746091"/>
    <lineage>
        <taxon>Eukaryota</taxon>
        <taxon>Metamonada</taxon>
        <taxon>Anaeramoebidae</taxon>
        <taxon>Anaeramoeba</taxon>
    </lineage>
</organism>
<reference evidence="2" key="1">
    <citation type="submission" date="2022-08" db="EMBL/GenBank/DDBJ databases">
        <title>Novel sulfate-reducing endosymbionts in the free-living metamonad Anaeramoeba.</title>
        <authorList>
            <person name="Jerlstrom-Hultqvist J."/>
            <person name="Cepicka I."/>
            <person name="Gallot-Lavallee L."/>
            <person name="Salas-Leiva D."/>
            <person name="Curtis B.A."/>
            <person name="Zahonova K."/>
            <person name="Pipaliya S."/>
            <person name="Dacks J."/>
            <person name="Roger A.J."/>
        </authorList>
    </citation>
    <scope>NUCLEOTIDE SEQUENCE</scope>
    <source>
        <strain evidence="2">Schooner1</strain>
    </source>
</reference>
<evidence type="ECO:0000313" key="2">
    <source>
        <dbReference type="EMBL" id="KAJ6250367.1"/>
    </source>
</evidence>
<evidence type="ECO:0000313" key="3">
    <source>
        <dbReference type="Proteomes" id="UP001150062"/>
    </source>
</evidence>
<comment type="caution">
    <text evidence="2">The sequence shown here is derived from an EMBL/GenBank/DDBJ whole genome shotgun (WGS) entry which is preliminary data.</text>
</comment>
<name>A0ABQ8Z0F4_9EUKA</name>
<feature type="compositionally biased region" description="Low complexity" evidence="1">
    <location>
        <begin position="348"/>
        <end position="379"/>
    </location>
</feature>
<feature type="compositionally biased region" description="Low complexity" evidence="1">
    <location>
        <begin position="808"/>
        <end position="833"/>
    </location>
</feature>
<feature type="region of interest" description="Disordered" evidence="1">
    <location>
        <begin position="130"/>
        <end position="149"/>
    </location>
</feature>
<feature type="region of interest" description="Disordered" evidence="1">
    <location>
        <begin position="320"/>
        <end position="384"/>
    </location>
</feature>
<keyword evidence="3" id="KW-1185">Reference proteome</keyword>
<dbReference type="InterPro" id="IPR015374">
    <property type="entry name" value="ChAPs"/>
</dbReference>
<feature type="compositionally biased region" description="Low complexity" evidence="1">
    <location>
        <begin position="627"/>
        <end position="647"/>
    </location>
</feature>